<evidence type="ECO:0000256" key="4">
    <source>
        <dbReference type="ARBA" id="ARBA00022692"/>
    </source>
</evidence>
<keyword evidence="3" id="KW-1003">Cell membrane</keyword>
<evidence type="ECO:0000256" key="2">
    <source>
        <dbReference type="ARBA" id="ARBA00022448"/>
    </source>
</evidence>
<dbReference type="OrthoDB" id="2412976at2"/>
<evidence type="ECO:0000256" key="1">
    <source>
        <dbReference type="ARBA" id="ARBA00004651"/>
    </source>
</evidence>
<dbReference type="InterPro" id="IPR004638">
    <property type="entry name" value="EmrB-like"/>
</dbReference>
<feature type="transmembrane region" description="Helical" evidence="7">
    <location>
        <begin position="23"/>
        <end position="46"/>
    </location>
</feature>
<dbReference type="KEGG" id="lpy:FIV34_10845"/>
<dbReference type="InterPro" id="IPR011701">
    <property type="entry name" value="MFS"/>
</dbReference>
<dbReference type="RefSeq" id="WP_139982590.1">
    <property type="nucleotide sequence ID" value="NZ_CP041046.1"/>
</dbReference>
<dbReference type="Gene3D" id="1.20.1720.10">
    <property type="entry name" value="Multidrug resistance protein D"/>
    <property type="match status" value="1"/>
</dbReference>
<name>A0A4Y5Z2U1_9GAMM</name>
<dbReference type="PANTHER" id="PTHR42718:SF42">
    <property type="entry name" value="EXPORT PROTEIN"/>
    <property type="match status" value="1"/>
</dbReference>
<dbReference type="Proteomes" id="UP000316093">
    <property type="component" value="Chromosome"/>
</dbReference>
<accession>A0A4Y5Z2U1</accession>
<feature type="transmembrane region" description="Helical" evidence="7">
    <location>
        <begin position="308"/>
        <end position="327"/>
    </location>
</feature>
<dbReference type="CDD" id="cd17321">
    <property type="entry name" value="MFS_MMR_MDR_like"/>
    <property type="match status" value="1"/>
</dbReference>
<reference evidence="9 10" key="1">
    <citation type="submission" date="2019-06" db="EMBL/GenBank/DDBJ databases">
        <title>A complete genome sequence for Luteibacter pinisoli MAH-14.</title>
        <authorList>
            <person name="Baltrus D.A."/>
        </authorList>
    </citation>
    <scope>NUCLEOTIDE SEQUENCE [LARGE SCALE GENOMIC DNA]</scope>
    <source>
        <strain evidence="9 10">MAH-14</strain>
    </source>
</reference>
<feature type="domain" description="Major facilitator superfamily (MFS) profile" evidence="8">
    <location>
        <begin position="24"/>
        <end position="510"/>
    </location>
</feature>
<dbReference type="InterPro" id="IPR036259">
    <property type="entry name" value="MFS_trans_sf"/>
</dbReference>
<evidence type="ECO:0000313" key="10">
    <source>
        <dbReference type="Proteomes" id="UP000316093"/>
    </source>
</evidence>
<dbReference type="Gene3D" id="1.20.1250.20">
    <property type="entry name" value="MFS general substrate transporter like domains"/>
    <property type="match status" value="1"/>
</dbReference>
<evidence type="ECO:0000256" key="5">
    <source>
        <dbReference type="ARBA" id="ARBA00022989"/>
    </source>
</evidence>
<feature type="transmembrane region" description="Helical" evidence="7">
    <location>
        <begin position="235"/>
        <end position="258"/>
    </location>
</feature>
<dbReference type="Pfam" id="PF07690">
    <property type="entry name" value="MFS_1"/>
    <property type="match status" value="1"/>
</dbReference>
<protein>
    <submittedName>
        <fullName evidence="9">MFS transporter</fullName>
    </submittedName>
</protein>
<evidence type="ECO:0000256" key="3">
    <source>
        <dbReference type="ARBA" id="ARBA00022475"/>
    </source>
</evidence>
<feature type="transmembrane region" description="Helical" evidence="7">
    <location>
        <begin position="177"/>
        <end position="198"/>
    </location>
</feature>
<organism evidence="9 10">
    <name type="scientific">Luteibacter pinisoli</name>
    <dbReference type="NCBI Taxonomy" id="2589080"/>
    <lineage>
        <taxon>Bacteria</taxon>
        <taxon>Pseudomonadati</taxon>
        <taxon>Pseudomonadota</taxon>
        <taxon>Gammaproteobacteria</taxon>
        <taxon>Lysobacterales</taxon>
        <taxon>Rhodanobacteraceae</taxon>
        <taxon>Luteibacter</taxon>
    </lineage>
</organism>
<feature type="transmembrane region" description="Helical" evidence="7">
    <location>
        <begin position="415"/>
        <end position="436"/>
    </location>
</feature>
<feature type="transmembrane region" description="Helical" evidence="7">
    <location>
        <begin position="279"/>
        <end position="302"/>
    </location>
</feature>
<keyword evidence="4 7" id="KW-0812">Transmembrane</keyword>
<dbReference type="NCBIfam" id="TIGR00711">
    <property type="entry name" value="efflux_EmrB"/>
    <property type="match status" value="1"/>
</dbReference>
<dbReference type="EMBL" id="CP041046">
    <property type="protein sequence ID" value="QDE39662.1"/>
    <property type="molecule type" value="Genomic_DNA"/>
</dbReference>
<dbReference type="SUPFAM" id="SSF103473">
    <property type="entry name" value="MFS general substrate transporter"/>
    <property type="match status" value="1"/>
</dbReference>
<feature type="transmembrane region" description="Helical" evidence="7">
    <location>
        <begin position="90"/>
        <end position="116"/>
    </location>
</feature>
<comment type="subcellular location">
    <subcellularLocation>
        <location evidence="1">Cell membrane</location>
        <topology evidence="1">Multi-pass membrane protein</topology>
    </subcellularLocation>
</comment>
<evidence type="ECO:0000259" key="8">
    <source>
        <dbReference type="PROSITE" id="PS50850"/>
    </source>
</evidence>
<feature type="transmembrane region" description="Helical" evidence="7">
    <location>
        <begin position="152"/>
        <end position="171"/>
    </location>
</feature>
<feature type="transmembrane region" description="Helical" evidence="7">
    <location>
        <begin position="339"/>
        <end position="359"/>
    </location>
</feature>
<feature type="transmembrane region" description="Helical" evidence="7">
    <location>
        <begin position="487"/>
        <end position="506"/>
    </location>
</feature>
<gene>
    <name evidence="9" type="ORF">FIV34_10845</name>
</gene>
<keyword evidence="5 7" id="KW-1133">Transmembrane helix</keyword>
<dbReference type="GO" id="GO:0005886">
    <property type="term" value="C:plasma membrane"/>
    <property type="evidence" value="ECO:0007669"/>
    <property type="project" value="UniProtKB-SubCell"/>
</dbReference>
<evidence type="ECO:0000256" key="6">
    <source>
        <dbReference type="ARBA" id="ARBA00023136"/>
    </source>
</evidence>
<dbReference type="AlphaFoldDB" id="A0A4Y5Z2U1"/>
<dbReference type="GO" id="GO:0022857">
    <property type="term" value="F:transmembrane transporter activity"/>
    <property type="evidence" value="ECO:0007669"/>
    <property type="project" value="InterPro"/>
</dbReference>
<evidence type="ECO:0000313" key="9">
    <source>
        <dbReference type="EMBL" id="QDE39662.1"/>
    </source>
</evidence>
<feature type="transmembrane region" description="Helical" evidence="7">
    <location>
        <begin position="122"/>
        <end position="140"/>
    </location>
</feature>
<dbReference type="PROSITE" id="PS50850">
    <property type="entry name" value="MFS"/>
    <property type="match status" value="1"/>
</dbReference>
<feature type="transmembrane region" description="Helical" evidence="7">
    <location>
        <begin position="371"/>
        <end position="394"/>
    </location>
</feature>
<proteinExistence type="predicted"/>
<keyword evidence="2" id="KW-0813">Transport</keyword>
<keyword evidence="6 7" id="KW-0472">Membrane</keyword>
<dbReference type="InterPro" id="IPR020846">
    <property type="entry name" value="MFS_dom"/>
</dbReference>
<evidence type="ECO:0000256" key="7">
    <source>
        <dbReference type="SAM" id="Phobius"/>
    </source>
</evidence>
<feature type="transmembrane region" description="Helical" evidence="7">
    <location>
        <begin position="210"/>
        <end position="229"/>
    </location>
</feature>
<dbReference type="PANTHER" id="PTHR42718">
    <property type="entry name" value="MAJOR FACILITATOR SUPERFAMILY MULTIDRUG TRANSPORTER MFSC"/>
    <property type="match status" value="1"/>
</dbReference>
<sequence length="512" mass="52568">MTPSSHAAPADPSANCTESARRWTLVVAVIGSGMAFVDGTIVNVALPAIQRAMQATSADAQWVMESYALLLSALLLVGGVLGDRFGRRRVFAVGAVVFTLASLACAASPGIVALIVARGAQGLGAALLVPGSLSLLTSAYPKERRGRAIGTWSAFSGVTAAIGPVLGGFLVEHFSWHWAFLINLPLGIALVAICQWRVPESKGADAGRVDVLGAVLATLGLAGVVYALIEAPQLGWLAPAVVGAAAVGVVALVAFVVVERRVASPMLPLGLFRDRNFAGANLLTLLLYASLGGSMFFVPLNLIQVQGYGATGAGASLLPFIVIMFLLSRVSGRLVDLVGARLPLVVGPIIAAAGFALYAVPGVGGSYWTTFFPAATVLGLGMSITIAPLTTTVMNALDPTLAGTASGVNNAMSRVAGLIAIAVFGVLLTHGFDAALKHSLADMHLPRESVETILAQKAKLAGIELPPGAEAAKRVVDASFVAGFRQVMILSTVLALLSALTAALMIRDRPKA</sequence>
<keyword evidence="10" id="KW-1185">Reference proteome</keyword>
<feature type="transmembrane region" description="Helical" evidence="7">
    <location>
        <begin position="66"/>
        <end position="83"/>
    </location>
</feature>